<dbReference type="CDD" id="cd20625">
    <property type="entry name" value="CYP164-like"/>
    <property type="match status" value="1"/>
</dbReference>
<dbReference type="GO" id="GO:0036199">
    <property type="term" value="F:cholest-4-en-3-one 26-monooxygenase activity"/>
    <property type="evidence" value="ECO:0007669"/>
    <property type="project" value="TreeGrafter"/>
</dbReference>
<keyword evidence="2 7" id="KW-0349">Heme</keyword>
<evidence type="ECO:0000256" key="4">
    <source>
        <dbReference type="ARBA" id="ARBA00023002"/>
    </source>
</evidence>
<proteinExistence type="inferred from homology"/>
<accession>A0A941E0N5</accession>
<dbReference type="PRINTS" id="PR00359">
    <property type="entry name" value="BP450"/>
</dbReference>
<keyword evidence="5 7" id="KW-0408">Iron</keyword>
<evidence type="ECO:0000256" key="7">
    <source>
        <dbReference type="RuleBase" id="RU000461"/>
    </source>
</evidence>
<dbReference type="InterPro" id="IPR017972">
    <property type="entry name" value="Cyt_P450_CS"/>
</dbReference>
<organism evidence="8 9">
    <name type="scientific">Undibacterium fentianense</name>
    <dbReference type="NCBI Taxonomy" id="2828728"/>
    <lineage>
        <taxon>Bacteria</taxon>
        <taxon>Pseudomonadati</taxon>
        <taxon>Pseudomonadota</taxon>
        <taxon>Betaproteobacteria</taxon>
        <taxon>Burkholderiales</taxon>
        <taxon>Oxalobacteraceae</taxon>
        <taxon>Undibacterium</taxon>
    </lineage>
</organism>
<dbReference type="Proteomes" id="UP000678545">
    <property type="component" value="Unassembled WGS sequence"/>
</dbReference>
<keyword evidence="4 7" id="KW-0560">Oxidoreductase</keyword>
<evidence type="ECO:0000256" key="1">
    <source>
        <dbReference type="ARBA" id="ARBA00010617"/>
    </source>
</evidence>
<keyword evidence="6 7" id="KW-0503">Monooxygenase</keyword>
<dbReference type="InterPro" id="IPR001128">
    <property type="entry name" value="Cyt_P450"/>
</dbReference>
<dbReference type="FunFam" id="1.10.630.10:FF:000018">
    <property type="entry name" value="Cytochrome P450 monooxygenase"/>
    <property type="match status" value="1"/>
</dbReference>
<name>A0A941E0N5_9BURK</name>
<dbReference type="PRINTS" id="PR00385">
    <property type="entry name" value="P450"/>
</dbReference>
<evidence type="ECO:0000256" key="2">
    <source>
        <dbReference type="ARBA" id="ARBA00022617"/>
    </source>
</evidence>
<dbReference type="GO" id="GO:0006707">
    <property type="term" value="P:cholesterol catabolic process"/>
    <property type="evidence" value="ECO:0007669"/>
    <property type="project" value="TreeGrafter"/>
</dbReference>
<dbReference type="PROSITE" id="PS00086">
    <property type="entry name" value="CYTOCHROME_P450"/>
    <property type="match status" value="1"/>
</dbReference>
<reference evidence="8" key="1">
    <citation type="submission" date="2021-04" db="EMBL/GenBank/DDBJ databases">
        <title>novel species isolated from subtropical streams in China.</title>
        <authorList>
            <person name="Lu H."/>
        </authorList>
    </citation>
    <scope>NUCLEOTIDE SEQUENCE</scope>
    <source>
        <strain evidence="8">FT137W</strain>
    </source>
</reference>
<comment type="caution">
    <text evidence="8">The sequence shown here is derived from an EMBL/GenBank/DDBJ whole genome shotgun (WGS) entry which is preliminary data.</text>
</comment>
<evidence type="ECO:0000313" key="9">
    <source>
        <dbReference type="Proteomes" id="UP000678545"/>
    </source>
</evidence>
<evidence type="ECO:0000256" key="3">
    <source>
        <dbReference type="ARBA" id="ARBA00022723"/>
    </source>
</evidence>
<dbReference type="InterPro" id="IPR036396">
    <property type="entry name" value="Cyt_P450_sf"/>
</dbReference>
<dbReference type="Pfam" id="PF00067">
    <property type="entry name" value="p450"/>
    <property type="match status" value="1"/>
</dbReference>
<dbReference type="PANTHER" id="PTHR46696:SF4">
    <property type="entry name" value="BIOTIN BIOSYNTHESIS CYTOCHROME P450"/>
    <property type="match status" value="1"/>
</dbReference>
<comment type="similarity">
    <text evidence="1 7">Belongs to the cytochrome P450 family.</text>
</comment>
<dbReference type="RefSeq" id="WP_212676145.1">
    <property type="nucleotide sequence ID" value="NZ_JAGSPJ010000005.1"/>
</dbReference>
<dbReference type="EMBL" id="JAGSPJ010000005">
    <property type="protein sequence ID" value="MBR7801039.1"/>
    <property type="molecule type" value="Genomic_DNA"/>
</dbReference>
<dbReference type="PANTHER" id="PTHR46696">
    <property type="entry name" value="P450, PUTATIVE (EUROFUNG)-RELATED"/>
    <property type="match status" value="1"/>
</dbReference>
<dbReference type="InterPro" id="IPR002397">
    <property type="entry name" value="Cyt_P450_B"/>
</dbReference>
<dbReference type="AlphaFoldDB" id="A0A941E0N5"/>
<evidence type="ECO:0000313" key="8">
    <source>
        <dbReference type="EMBL" id="MBR7801039.1"/>
    </source>
</evidence>
<protein>
    <submittedName>
        <fullName evidence="8">Cytochrome P450</fullName>
    </submittedName>
</protein>
<dbReference type="GO" id="GO:0008395">
    <property type="term" value="F:steroid hydroxylase activity"/>
    <property type="evidence" value="ECO:0007669"/>
    <property type="project" value="TreeGrafter"/>
</dbReference>
<dbReference type="GO" id="GO:0005506">
    <property type="term" value="F:iron ion binding"/>
    <property type="evidence" value="ECO:0007669"/>
    <property type="project" value="InterPro"/>
</dbReference>
<evidence type="ECO:0000256" key="5">
    <source>
        <dbReference type="ARBA" id="ARBA00023004"/>
    </source>
</evidence>
<evidence type="ECO:0000256" key="6">
    <source>
        <dbReference type="ARBA" id="ARBA00023033"/>
    </source>
</evidence>
<keyword evidence="3 7" id="KW-0479">Metal-binding</keyword>
<dbReference type="SUPFAM" id="SSF48264">
    <property type="entry name" value="Cytochrome P450"/>
    <property type="match status" value="1"/>
</dbReference>
<gene>
    <name evidence="8" type="ORF">KDM90_13605</name>
</gene>
<sequence length="396" mass="45072">MSVNIRQAEFFQDPYPFYEKIRSSGEPLWLEHEQDSSSRGVWLFSRYADAMDVFKNTQTISKNIRSVRTHAMQHPFDLHLLHRDGADHLRLRRLVAEFFAIKAVTSLEGKIQAQVNLLIDTFPKDVSFDFVEVFCERLPLFVIATIIGIPYSDLTKIREWSLILGDGFDSLLARHANLPARQVALNEFTLYVQQLVNVKKNEHDGSLLNFLLEQKDSDSISIEELVGMCLFLLFAGHETTINLLGNGMSALLSHPDQWCLLKAEPSLIPSAVEEILRFESPEQRTSFRITTAPVTIGEWRLEAGQQLGVFIGSANRDSSVFENPDQFDIRRQHNPHLAFGIGLHHCLGKTLSRVEARIALATLVQRCPTLQLAETPFVWRQNSFFRGLEKLIVTLS</sequence>
<dbReference type="GO" id="GO:0020037">
    <property type="term" value="F:heme binding"/>
    <property type="evidence" value="ECO:0007669"/>
    <property type="project" value="InterPro"/>
</dbReference>
<keyword evidence="9" id="KW-1185">Reference proteome</keyword>
<dbReference type="Gene3D" id="1.10.630.10">
    <property type="entry name" value="Cytochrome P450"/>
    <property type="match status" value="1"/>
</dbReference>